<evidence type="ECO:0000256" key="1">
    <source>
        <dbReference type="ARBA" id="ARBA00005614"/>
    </source>
</evidence>
<evidence type="ECO:0000313" key="9">
    <source>
        <dbReference type="Proteomes" id="UP000093111"/>
    </source>
</evidence>
<evidence type="ECO:0000256" key="4">
    <source>
        <dbReference type="PROSITE-ProRule" id="PRU00520"/>
    </source>
</evidence>
<feature type="domain" description="Acylphosphatase-like" evidence="7">
    <location>
        <begin position="9"/>
        <end position="96"/>
    </location>
</feature>
<dbReference type="PROSITE" id="PS00150">
    <property type="entry name" value="ACYLPHOSPHATASE_1"/>
    <property type="match status" value="1"/>
</dbReference>
<dbReference type="EMBL" id="LGLV01000008">
    <property type="protein sequence ID" value="OBZ95025.1"/>
    <property type="molecule type" value="Genomic_DNA"/>
</dbReference>
<dbReference type="PROSITE" id="PS51160">
    <property type="entry name" value="ACYLPHOSPHATASE_3"/>
    <property type="match status" value="1"/>
</dbReference>
<evidence type="ECO:0000256" key="3">
    <source>
        <dbReference type="ARBA" id="ARBA00047645"/>
    </source>
</evidence>
<dbReference type="SUPFAM" id="SSF54975">
    <property type="entry name" value="Acylphosphatase/BLUF domain-like"/>
    <property type="match status" value="1"/>
</dbReference>
<keyword evidence="4 5" id="KW-0378">Hydrolase</keyword>
<dbReference type="OrthoDB" id="5295388at2"/>
<organism evidence="8 9">
    <name type="scientific">Pararhizobium polonicum</name>
    <dbReference type="NCBI Taxonomy" id="1612624"/>
    <lineage>
        <taxon>Bacteria</taxon>
        <taxon>Pseudomonadati</taxon>
        <taxon>Pseudomonadota</taxon>
        <taxon>Alphaproteobacteria</taxon>
        <taxon>Hyphomicrobiales</taxon>
        <taxon>Rhizobiaceae</taxon>
        <taxon>Rhizobium/Agrobacterium group</taxon>
        <taxon>Pararhizobium</taxon>
    </lineage>
</organism>
<dbReference type="AlphaFoldDB" id="A0A1C7P171"/>
<dbReference type="EC" id="3.6.1.7" evidence="2 4"/>
<dbReference type="PRINTS" id="PR00112">
    <property type="entry name" value="ACYLPHPHTASE"/>
</dbReference>
<feature type="active site" evidence="4">
    <location>
        <position position="24"/>
    </location>
</feature>
<evidence type="ECO:0000313" key="8">
    <source>
        <dbReference type="EMBL" id="OBZ95025.1"/>
    </source>
</evidence>
<dbReference type="PROSITE" id="PS00151">
    <property type="entry name" value="ACYLPHOSPHATASE_2"/>
    <property type="match status" value="1"/>
</dbReference>
<dbReference type="InterPro" id="IPR001792">
    <property type="entry name" value="Acylphosphatase-like_dom"/>
</dbReference>
<dbReference type="Proteomes" id="UP000093111">
    <property type="component" value="Unassembled WGS sequence"/>
</dbReference>
<gene>
    <name evidence="8" type="ORF">ADU59_14660</name>
</gene>
<dbReference type="PANTHER" id="PTHR47268">
    <property type="entry name" value="ACYLPHOSPHATASE"/>
    <property type="match status" value="1"/>
</dbReference>
<dbReference type="PANTHER" id="PTHR47268:SF4">
    <property type="entry name" value="ACYLPHOSPHATASE"/>
    <property type="match status" value="1"/>
</dbReference>
<comment type="similarity">
    <text evidence="1 6">Belongs to the acylphosphatase family.</text>
</comment>
<dbReference type="NCBIfam" id="NF010999">
    <property type="entry name" value="PRK14425.1"/>
    <property type="match status" value="1"/>
</dbReference>
<evidence type="ECO:0000256" key="6">
    <source>
        <dbReference type="RuleBase" id="RU004168"/>
    </source>
</evidence>
<evidence type="ECO:0000259" key="7">
    <source>
        <dbReference type="PROSITE" id="PS51160"/>
    </source>
</evidence>
<feature type="active site" evidence="4">
    <location>
        <position position="42"/>
    </location>
</feature>
<reference evidence="8 9" key="1">
    <citation type="journal article" date="2016" name="Syst. Appl. Microbiol.">
        <title>Pararhizobium polonicum sp. nov. isolated from tumors on stone fruit rootstocks.</title>
        <authorList>
            <person name="Pulawska J."/>
            <person name="Kuzmanovic N."/>
            <person name="Willems A."/>
            <person name="Pothier J.F."/>
        </authorList>
    </citation>
    <scope>NUCLEOTIDE SEQUENCE [LARGE SCALE GENOMIC DNA]</scope>
    <source>
        <strain evidence="8 9">F5.1</strain>
    </source>
</reference>
<sequence length="96" mass="10254">MAVTDDRKALLVRITGRVQGVGFRFWTRGQAERLSLSGWVRNEDDGSVKALIAGPDRAVSAMLQLLRNGPPGALVSSVETASTSLGEVSPGFRITK</sequence>
<dbReference type="InterPro" id="IPR036046">
    <property type="entry name" value="Acylphosphatase-like_dom_sf"/>
</dbReference>
<protein>
    <recommendedName>
        <fullName evidence="2 4">Acylphosphatase</fullName>
        <ecNumber evidence="2 4">3.6.1.7</ecNumber>
    </recommendedName>
</protein>
<comment type="caution">
    <text evidence="8">The sequence shown here is derived from an EMBL/GenBank/DDBJ whole genome shotgun (WGS) entry which is preliminary data.</text>
</comment>
<dbReference type="STRING" id="1612624.ADU59_14660"/>
<dbReference type="Gene3D" id="3.30.70.100">
    <property type="match status" value="1"/>
</dbReference>
<dbReference type="GO" id="GO:0003998">
    <property type="term" value="F:acylphosphatase activity"/>
    <property type="evidence" value="ECO:0007669"/>
    <property type="project" value="UniProtKB-EC"/>
</dbReference>
<evidence type="ECO:0000256" key="5">
    <source>
        <dbReference type="RuleBase" id="RU000553"/>
    </source>
</evidence>
<keyword evidence="9" id="KW-1185">Reference proteome</keyword>
<comment type="catalytic activity">
    <reaction evidence="3 4 5">
        <text>an acyl phosphate + H2O = a carboxylate + phosphate + H(+)</text>
        <dbReference type="Rhea" id="RHEA:14965"/>
        <dbReference type="ChEBI" id="CHEBI:15377"/>
        <dbReference type="ChEBI" id="CHEBI:15378"/>
        <dbReference type="ChEBI" id="CHEBI:29067"/>
        <dbReference type="ChEBI" id="CHEBI:43474"/>
        <dbReference type="ChEBI" id="CHEBI:59918"/>
        <dbReference type="EC" id="3.6.1.7"/>
    </reaction>
</comment>
<dbReference type="Pfam" id="PF00708">
    <property type="entry name" value="Acylphosphatase"/>
    <property type="match status" value="1"/>
</dbReference>
<dbReference type="InterPro" id="IPR020456">
    <property type="entry name" value="Acylphosphatase"/>
</dbReference>
<dbReference type="InterPro" id="IPR017968">
    <property type="entry name" value="Acylphosphatase_CS"/>
</dbReference>
<accession>A0A1C7P171</accession>
<name>A0A1C7P171_9HYPH</name>
<evidence type="ECO:0000256" key="2">
    <source>
        <dbReference type="ARBA" id="ARBA00012150"/>
    </source>
</evidence>
<proteinExistence type="inferred from homology"/>